<organism evidence="8 9">
    <name type="scientific">Syrrhaptes paradoxus</name>
    <name type="common">Pallas's sandgrouse</name>
    <dbReference type="NCBI Taxonomy" id="302527"/>
    <lineage>
        <taxon>Eukaryota</taxon>
        <taxon>Metazoa</taxon>
        <taxon>Chordata</taxon>
        <taxon>Craniata</taxon>
        <taxon>Vertebrata</taxon>
        <taxon>Euteleostomi</taxon>
        <taxon>Archelosauria</taxon>
        <taxon>Archosauria</taxon>
        <taxon>Dinosauria</taxon>
        <taxon>Saurischia</taxon>
        <taxon>Theropoda</taxon>
        <taxon>Coelurosauria</taxon>
        <taxon>Aves</taxon>
        <taxon>Neognathae</taxon>
        <taxon>Neoaves</taxon>
        <taxon>Columbimorphae</taxon>
        <taxon>Pterocliformes</taxon>
        <taxon>Pteroclidae</taxon>
        <taxon>Syrrhaptes</taxon>
    </lineage>
</organism>
<dbReference type="SUPFAM" id="SSF53822">
    <property type="entry name" value="Periplasmic binding protein-like I"/>
    <property type="match status" value="1"/>
</dbReference>
<evidence type="ECO:0000313" key="8">
    <source>
        <dbReference type="EMBL" id="NXT30544.1"/>
    </source>
</evidence>
<dbReference type="Gene3D" id="3.40.50.2300">
    <property type="match status" value="1"/>
</dbReference>
<feature type="domain" description="Receptor ligand binding region" evidence="7">
    <location>
        <begin position="1"/>
        <end position="94"/>
    </location>
</feature>
<dbReference type="GO" id="GO:0016020">
    <property type="term" value="C:membrane"/>
    <property type="evidence" value="ECO:0007669"/>
    <property type="project" value="UniProtKB-SubCell"/>
</dbReference>
<keyword evidence="5" id="KW-0675">Receptor</keyword>
<dbReference type="AlphaFoldDB" id="A0A7L3BGK1"/>
<evidence type="ECO:0000259" key="7">
    <source>
        <dbReference type="Pfam" id="PF01094"/>
    </source>
</evidence>
<protein>
    <submittedName>
        <fullName evidence="8">GRM4 protein</fullName>
    </submittedName>
</protein>
<accession>A0A7L3BGK1</accession>
<sequence length="94" mass="10148">EAMLFALDRINNDPDLLPNITLGARILDTCSRDTHALEQSLTFVQALIEKDSTEVRCVNGGPPIITKPERVVGVIGASGSSVSIMVANILRLFK</sequence>
<evidence type="ECO:0000313" key="9">
    <source>
        <dbReference type="Proteomes" id="UP000536260"/>
    </source>
</evidence>
<evidence type="ECO:0000256" key="3">
    <source>
        <dbReference type="ARBA" id="ARBA00022989"/>
    </source>
</evidence>
<evidence type="ECO:0000256" key="6">
    <source>
        <dbReference type="ARBA" id="ARBA00023180"/>
    </source>
</evidence>
<keyword evidence="9" id="KW-1185">Reference proteome</keyword>
<dbReference type="EMBL" id="VZTO01188183">
    <property type="protein sequence ID" value="NXT30544.1"/>
    <property type="molecule type" value="Genomic_DNA"/>
</dbReference>
<dbReference type="InterPro" id="IPR028082">
    <property type="entry name" value="Peripla_BP_I"/>
</dbReference>
<feature type="non-terminal residue" evidence="8">
    <location>
        <position position="1"/>
    </location>
</feature>
<dbReference type="Proteomes" id="UP000536260">
    <property type="component" value="Unassembled WGS sequence"/>
</dbReference>
<gene>
    <name evidence="8" type="primary">Grm4_3</name>
    <name evidence="8" type="ORF">SYRPAR_R08152</name>
</gene>
<dbReference type="Pfam" id="PF01094">
    <property type="entry name" value="ANF_receptor"/>
    <property type="match status" value="1"/>
</dbReference>
<evidence type="ECO:0000256" key="5">
    <source>
        <dbReference type="ARBA" id="ARBA00023170"/>
    </source>
</evidence>
<comment type="subcellular location">
    <subcellularLocation>
        <location evidence="1">Membrane</location>
        <topology evidence="1">Multi-pass membrane protein</topology>
    </subcellularLocation>
</comment>
<feature type="non-terminal residue" evidence="8">
    <location>
        <position position="94"/>
    </location>
</feature>
<dbReference type="InterPro" id="IPR001828">
    <property type="entry name" value="ANF_lig-bd_rcpt"/>
</dbReference>
<dbReference type="PRINTS" id="PR00248">
    <property type="entry name" value="GPCRMGR"/>
</dbReference>
<evidence type="ECO:0000256" key="1">
    <source>
        <dbReference type="ARBA" id="ARBA00004141"/>
    </source>
</evidence>
<dbReference type="InterPro" id="IPR000337">
    <property type="entry name" value="GPCR_3"/>
</dbReference>
<keyword evidence="2" id="KW-0812">Transmembrane</keyword>
<evidence type="ECO:0000256" key="2">
    <source>
        <dbReference type="ARBA" id="ARBA00022692"/>
    </source>
</evidence>
<keyword evidence="6" id="KW-0325">Glycoprotein</keyword>
<evidence type="ECO:0000256" key="4">
    <source>
        <dbReference type="ARBA" id="ARBA00023136"/>
    </source>
</evidence>
<dbReference type="InterPro" id="IPR050726">
    <property type="entry name" value="mGluR"/>
</dbReference>
<keyword evidence="4" id="KW-0472">Membrane</keyword>
<name>A0A7L3BGK1_9AVES</name>
<proteinExistence type="predicted"/>
<keyword evidence="3" id="KW-1133">Transmembrane helix</keyword>
<comment type="caution">
    <text evidence="8">The sequence shown here is derived from an EMBL/GenBank/DDBJ whole genome shotgun (WGS) entry which is preliminary data.</text>
</comment>
<dbReference type="GO" id="GO:0004930">
    <property type="term" value="F:G protein-coupled receptor activity"/>
    <property type="evidence" value="ECO:0007669"/>
    <property type="project" value="InterPro"/>
</dbReference>
<dbReference type="PANTHER" id="PTHR24060">
    <property type="entry name" value="METABOTROPIC GLUTAMATE RECEPTOR"/>
    <property type="match status" value="1"/>
</dbReference>
<reference evidence="8 9" key="1">
    <citation type="submission" date="2019-09" db="EMBL/GenBank/DDBJ databases">
        <title>Bird 10,000 Genomes (B10K) Project - Family phase.</title>
        <authorList>
            <person name="Zhang G."/>
        </authorList>
    </citation>
    <scope>NUCLEOTIDE SEQUENCE [LARGE SCALE GENOMIC DNA]</scope>
    <source>
        <strain evidence="8">B10K-DU-003-42</strain>
        <tissue evidence="8">Mixed tissue sample</tissue>
    </source>
</reference>